<dbReference type="GO" id="GO:0006412">
    <property type="term" value="P:translation"/>
    <property type="evidence" value="ECO:0007669"/>
    <property type="project" value="InterPro"/>
</dbReference>
<dbReference type="NCBIfam" id="TIGR00029">
    <property type="entry name" value="S20"/>
    <property type="match status" value="1"/>
</dbReference>
<feature type="non-terminal residue" evidence="5">
    <location>
        <position position="1"/>
    </location>
</feature>
<evidence type="ECO:0000256" key="2">
    <source>
        <dbReference type="ARBA" id="ARBA00022884"/>
    </source>
</evidence>
<organism evidence="5 6">
    <name type="scientific">Geodia barretti</name>
    <name type="common">Barrett's horny sponge</name>
    <dbReference type="NCBI Taxonomy" id="519541"/>
    <lineage>
        <taxon>Eukaryota</taxon>
        <taxon>Metazoa</taxon>
        <taxon>Porifera</taxon>
        <taxon>Demospongiae</taxon>
        <taxon>Heteroscleromorpha</taxon>
        <taxon>Tetractinellida</taxon>
        <taxon>Astrophorina</taxon>
        <taxon>Geodiidae</taxon>
        <taxon>Geodia</taxon>
    </lineage>
</organism>
<keyword evidence="6" id="KW-1185">Reference proteome</keyword>
<accession>A0AA35S734</accession>
<dbReference type="InterPro" id="IPR036510">
    <property type="entry name" value="Ribosomal_bS20_sf"/>
</dbReference>
<reference evidence="5" key="1">
    <citation type="submission" date="2023-03" db="EMBL/GenBank/DDBJ databases">
        <authorList>
            <person name="Steffen K."/>
            <person name="Cardenas P."/>
        </authorList>
    </citation>
    <scope>NUCLEOTIDE SEQUENCE</scope>
</reference>
<evidence type="ECO:0000256" key="1">
    <source>
        <dbReference type="ARBA" id="ARBA00022730"/>
    </source>
</evidence>
<dbReference type="Pfam" id="PF01649">
    <property type="entry name" value="Ribosomal_S20p"/>
    <property type="match status" value="1"/>
</dbReference>
<comment type="caution">
    <text evidence="5">The sequence shown here is derived from an EMBL/GenBank/DDBJ whole genome shotgun (WGS) entry which is preliminary data.</text>
</comment>
<dbReference type="GO" id="GO:0005840">
    <property type="term" value="C:ribosome"/>
    <property type="evidence" value="ECO:0007669"/>
    <property type="project" value="UniProtKB-KW"/>
</dbReference>
<dbReference type="InterPro" id="IPR002583">
    <property type="entry name" value="Ribosomal_bS20"/>
</dbReference>
<evidence type="ECO:0000256" key="4">
    <source>
        <dbReference type="ARBA" id="ARBA00023274"/>
    </source>
</evidence>
<keyword evidence="1" id="KW-0699">rRNA-binding</keyword>
<dbReference type="HAMAP" id="MF_00500">
    <property type="entry name" value="Ribosomal_bS20"/>
    <property type="match status" value="1"/>
</dbReference>
<gene>
    <name evidence="5" type="ORF">GBAR_LOCUS13632</name>
</gene>
<evidence type="ECO:0000256" key="3">
    <source>
        <dbReference type="ARBA" id="ARBA00022980"/>
    </source>
</evidence>
<dbReference type="Gene3D" id="1.20.58.110">
    <property type="entry name" value="Ribosomal protein S20"/>
    <property type="match status" value="1"/>
</dbReference>
<sequence length="93" mass="10163">KSKTSGANQVPAQKTTHRSVKRYARNLSVRRTTRTAIVQARRALAAGDADSDAAVHKAMSLLDIAARKGVFHKNTASRRKARLAAALNRLQQE</sequence>
<evidence type="ECO:0000313" key="5">
    <source>
        <dbReference type="EMBL" id="CAI8023326.1"/>
    </source>
</evidence>
<keyword evidence="4" id="KW-0687">Ribonucleoprotein</keyword>
<dbReference type="GO" id="GO:0003735">
    <property type="term" value="F:structural constituent of ribosome"/>
    <property type="evidence" value="ECO:0007669"/>
    <property type="project" value="InterPro"/>
</dbReference>
<keyword evidence="3 5" id="KW-0689">Ribosomal protein</keyword>
<dbReference type="Proteomes" id="UP001174909">
    <property type="component" value="Unassembled WGS sequence"/>
</dbReference>
<proteinExistence type="inferred from homology"/>
<dbReference type="GO" id="GO:0019843">
    <property type="term" value="F:rRNA binding"/>
    <property type="evidence" value="ECO:0007669"/>
    <property type="project" value="UniProtKB-KW"/>
</dbReference>
<protein>
    <submittedName>
        <fullName evidence="5">30S ribosomal protein S20</fullName>
    </submittedName>
</protein>
<dbReference type="SUPFAM" id="SSF46992">
    <property type="entry name" value="Ribosomal protein S20"/>
    <property type="match status" value="1"/>
</dbReference>
<dbReference type="AlphaFoldDB" id="A0AA35S734"/>
<dbReference type="GO" id="GO:1990904">
    <property type="term" value="C:ribonucleoprotein complex"/>
    <property type="evidence" value="ECO:0007669"/>
    <property type="project" value="UniProtKB-KW"/>
</dbReference>
<keyword evidence="2" id="KW-0694">RNA-binding</keyword>
<dbReference type="EMBL" id="CASHTH010002004">
    <property type="protein sequence ID" value="CAI8023326.1"/>
    <property type="molecule type" value="Genomic_DNA"/>
</dbReference>
<name>A0AA35S734_GEOBA</name>
<evidence type="ECO:0000313" key="6">
    <source>
        <dbReference type="Proteomes" id="UP001174909"/>
    </source>
</evidence>